<evidence type="ECO:0000256" key="2">
    <source>
        <dbReference type="ARBA" id="ARBA00005751"/>
    </source>
</evidence>
<evidence type="ECO:0000256" key="10">
    <source>
        <dbReference type="HAMAP-Rule" id="MF_01465"/>
    </source>
</evidence>
<dbReference type="PROSITE" id="PS00755">
    <property type="entry name" value="SECY_1"/>
    <property type="match status" value="1"/>
</dbReference>
<comment type="subunit">
    <text evidence="10">Component of the Sec protein translocase complex. Heterotrimer consisting of SecY, SecE and SecG subunits. The heterotrimers can form oligomers, although 1 heterotrimer is thought to be able to translocate proteins. Interacts with the ribosome. Interacts with SecDF, and other proteins may be involved. Interacts with SecA.</text>
</comment>
<feature type="transmembrane region" description="Helical" evidence="10">
    <location>
        <begin position="390"/>
        <end position="408"/>
    </location>
</feature>
<feature type="transmembrane region" description="Helical" evidence="10">
    <location>
        <begin position="362"/>
        <end position="384"/>
    </location>
</feature>
<dbReference type="FunFam" id="1.10.3370.10:FF:000001">
    <property type="entry name" value="Preprotein translocase subunit SecY"/>
    <property type="match status" value="1"/>
</dbReference>
<comment type="similarity">
    <text evidence="2 10 13">Belongs to the SecY/SEC61-alpha family.</text>
</comment>
<evidence type="ECO:0000256" key="8">
    <source>
        <dbReference type="ARBA" id="ARBA00023136"/>
    </source>
</evidence>
<dbReference type="SUPFAM" id="SSF103491">
    <property type="entry name" value="Preprotein translocase SecY subunit"/>
    <property type="match status" value="1"/>
</dbReference>
<evidence type="ECO:0000256" key="3">
    <source>
        <dbReference type="ARBA" id="ARBA00022448"/>
    </source>
</evidence>
<sequence length="427" mass="46475">MLKTIKNTLSSRELRKKLLFTILAFVIFRMVSHISLPGIDTNALRLLFANNQLLGLLDIFSGGTLANFSILALGLGPYINASIIFQLLTIVIPKLEELSKEGDWGREKLNQYQRMAAVPLAAFQAFGMISILRGQTNPTIVTDTSIFSIIAMVITMIAGTIFLMWLGELITEYGVGNGISLLIFAGIVARLPISMFQTASIADTLNFMNIIVFIIMAVAVIAGIVMVNEATRKITVSYARRIRGGSGVGSVQSHIPLRVNQAGVIPIIFAVSLVLVPSFLGRFLITLTNPGLAQFGRTLDNVFNPNGLTYNITYFLMVVIFTYFYTAVTFNPVKIADEIKKQGGFIPGIRPGKPTSEYLNRVLTRITLAGAFFLGAIAILPSIARQITGINTLAVGGTGILIVVSVILETSKALQAQLSMRNYDEFV</sequence>
<evidence type="ECO:0000313" key="15">
    <source>
        <dbReference type="Proteomes" id="UP000229459"/>
    </source>
</evidence>
<evidence type="ECO:0000256" key="11">
    <source>
        <dbReference type="RuleBase" id="RU000537"/>
    </source>
</evidence>
<name>A0A2H0B6U5_9BACT</name>
<evidence type="ECO:0000256" key="7">
    <source>
        <dbReference type="ARBA" id="ARBA00023010"/>
    </source>
</evidence>
<dbReference type="GO" id="GO:0065002">
    <property type="term" value="P:intracellular protein transmembrane transport"/>
    <property type="evidence" value="ECO:0007669"/>
    <property type="project" value="UniProtKB-UniRule"/>
</dbReference>
<keyword evidence="6 10" id="KW-1133">Transmembrane helix</keyword>
<proteinExistence type="inferred from homology"/>
<keyword evidence="8 10" id="KW-0472">Membrane</keyword>
<evidence type="ECO:0000256" key="1">
    <source>
        <dbReference type="ARBA" id="ARBA00004141"/>
    </source>
</evidence>
<evidence type="ECO:0000256" key="6">
    <source>
        <dbReference type="ARBA" id="ARBA00022989"/>
    </source>
</evidence>
<dbReference type="PROSITE" id="PS00756">
    <property type="entry name" value="SECY_2"/>
    <property type="match status" value="1"/>
</dbReference>
<protein>
    <recommendedName>
        <fullName evidence="9 10">Protein translocase subunit SecY</fullName>
    </recommendedName>
</protein>
<comment type="subcellular location">
    <subcellularLocation>
        <location evidence="10">Cell membrane</location>
        <topology evidence="10">Multi-pass membrane protein</topology>
    </subcellularLocation>
    <subcellularLocation>
        <location evidence="1 12">Membrane</location>
        <topology evidence="1 12">Multi-pass membrane protein</topology>
    </subcellularLocation>
</comment>
<evidence type="ECO:0000256" key="13">
    <source>
        <dbReference type="RuleBase" id="RU004349"/>
    </source>
</evidence>
<dbReference type="Proteomes" id="UP000229459">
    <property type="component" value="Unassembled WGS sequence"/>
</dbReference>
<dbReference type="InterPro" id="IPR030659">
    <property type="entry name" value="SecY_CS"/>
</dbReference>
<feature type="transmembrane region" description="Helical" evidence="10">
    <location>
        <begin position="112"/>
        <end position="132"/>
    </location>
</feature>
<comment type="caution">
    <text evidence="14">The sequence shown here is derived from an EMBL/GenBank/DDBJ whole genome shotgun (WGS) entry which is preliminary data.</text>
</comment>
<dbReference type="PIRSF" id="PIRSF004557">
    <property type="entry name" value="SecY"/>
    <property type="match status" value="1"/>
</dbReference>
<evidence type="ECO:0000313" key="14">
    <source>
        <dbReference type="EMBL" id="PIP53351.1"/>
    </source>
</evidence>
<dbReference type="EMBL" id="PCSR01000033">
    <property type="protein sequence ID" value="PIP53351.1"/>
    <property type="molecule type" value="Genomic_DNA"/>
</dbReference>
<dbReference type="AlphaFoldDB" id="A0A2H0B6U5"/>
<feature type="transmembrane region" description="Helical" evidence="10">
    <location>
        <begin position="144"/>
        <end position="166"/>
    </location>
</feature>
<dbReference type="GO" id="GO:0005886">
    <property type="term" value="C:plasma membrane"/>
    <property type="evidence" value="ECO:0007669"/>
    <property type="project" value="UniProtKB-SubCell"/>
</dbReference>
<feature type="transmembrane region" description="Helical" evidence="10">
    <location>
        <begin position="312"/>
        <end position="333"/>
    </location>
</feature>
<dbReference type="InterPro" id="IPR002208">
    <property type="entry name" value="SecY/SEC61-alpha"/>
</dbReference>
<gene>
    <name evidence="10" type="primary">secY</name>
    <name evidence="14" type="ORF">COX08_01460</name>
</gene>
<dbReference type="HAMAP" id="MF_01465">
    <property type="entry name" value="SecY"/>
    <property type="match status" value="1"/>
</dbReference>
<dbReference type="PANTHER" id="PTHR10906">
    <property type="entry name" value="SECY/SEC61-ALPHA FAMILY MEMBER"/>
    <property type="match status" value="1"/>
</dbReference>
<feature type="transmembrane region" description="Helical" evidence="10">
    <location>
        <begin position="173"/>
        <end position="193"/>
    </location>
</feature>
<evidence type="ECO:0000256" key="12">
    <source>
        <dbReference type="RuleBase" id="RU003484"/>
    </source>
</evidence>
<dbReference type="PRINTS" id="PR00303">
    <property type="entry name" value="SECYTRNLCASE"/>
</dbReference>
<evidence type="ECO:0000256" key="9">
    <source>
        <dbReference type="ARBA" id="ARBA00039733"/>
    </source>
</evidence>
<comment type="caution">
    <text evidence="10">Lacks conserved residue(s) required for the propagation of feature annotation.</text>
</comment>
<dbReference type="Pfam" id="PF00344">
    <property type="entry name" value="SecY"/>
    <property type="match status" value="1"/>
</dbReference>
<feature type="transmembrane region" description="Helical" evidence="10">
    <location>
        <begin position="205"/>
        <end position="227"/>
    </location>
</feature>
<keyword evidence="7 10" id="KW-0811">Translocation</keyword>
<keyword evidence="5 10" id="KW-0653">Protein transport</keyword>
<organism evidence="14 15">
    <name type="scientific">Candidatus Beckwithbacteria bacterium CG23_combo_of_CG06-09_8_20_14_all_34_8</name>
    <dbReference type="NCBI Taxonomy" id="1974497"/>
    <lineage>
        <taxon>Bacteria</taxon>
        <taxon>Candidatus Beckwithiibacteriota</taxon>
    </lineage>
</organism>
<dbReference type="Gene3D" id="1.10.3370.10">
    <property type="entry name" value="SecY subunit domain"/>
    <property type="match status" value="1"/>
</dbReference>
<dbReference type="InterPro" id="IPR023201">
    <property type="entry name" value="SecY_dom_sf"/>
</dbReference>
<dbReference type="InterPro" id="IPR026593">
    <property type="entry name" value="SecY"/>
</dbReference>
<comment type="function">
    <text evidence="10 11">The central subunit of the protein translocation channel SecYEG. Consists of two halves formed by TMs 1-5 and 6-10. These two domains form a lateral gate at the front which open onto the bilayer between TMs 2 and 7, and are clamped together by SecE at the back. The channel is closed by both a pore ring composed of hydrophobic SecY resides and a short helix (helix 2A) on the extracellular side of the membrane which forms a plug. The plug probably moves laterally to allow the channel to open. The ring and the pore may move independently.</text>
</comment>
<feature type="transmembrane region" description="Helical" evidence="10">
    <location>
        <begin position="262"/>
        <end position="285"/>
    </location>
</feature>
<evidence type="ECO:0000256" key="5">
    <source>
        <dbReference type="ARBA" id="ARBA00022927"/>
    </source>
</evidence>
<keyword evidence="10" id="KW-1003">Cell membrane</keyword>
<dbReference type="GO" id="GO:0006605">
    <property type="term" value="P:protein targeting"/>
    <property type="evidence" value="ECO:0007669"/>
    <property type="project" value="UniProtKB-UniRule"/>
</dbReference>
<keyword evidence="4 10" id="KW-0812">Transmembrane</keyword>
<dbReference type="GO" id="GO:0043952">
    <property type="term" value="P:protein transport by the Sec complex"/>
    <property type="evidence" value="ECO:0007669"/>
    <property type="project" value="UniProtKB-UniRule"/>
</dbReference>
<reference evidence="14 15" key="1">
    <citation type="submission" date="2017-09" db="EMBL/GenBank/DDBJ databases">
        <title>Depth-based differentiation of microbial function through sediment-hosted aquifers and enrichment of novel symbionts in the deep terrestrial subsurface.</title>
        <authorList>
            <person name="Probst A.J."/>
            <person name="Ladd B."/>
            <person name="Jarett J.K."/>
            <person name="Geller-Mcgrath D.E."/>
            <person name="Sieber C.M."/>
            <person name="Emerson J.B."/>
            <person name="Anantharaman K."/>
            <person name="Thomas B.C."/>
            <person name="Malmstrom R."/>
            <person name="Stieglmeier M."/>
            <person name="Klingl A."/>
            <person name="Woyke T."/>
            <person name="Ryan C.M."/>
            <person name="Banfield J.F."/>
        </authorList>
    </citation>
    <scope>NUCLEOTIDE SEQUENCE [LARGE SCALE GENOMIC DNA]</scope>
    <source>
        <strain evidence="14">CG23_combo_of_CG06-09_8_20_14_all_34_8</strain>
    </source>
</reference>
<accession>A0A2H0B6U5</accession>
<evidence type="ECO:0000256" key="4">
    <source>
        <dbReference type="ARBA" id="ARBA00022692"/>
    </source>
</evidence>
<keyword evidence="3 10" id="KW-0813">Transport</keyword>
<dbReference type="NCBIfam" id="TIGR00967">
    <property type="entry name" value="3a0501s007"/>
    <property type="match status" value="1"/>
</dbReference>